<proteinExistence type="predicted"/>
<dbReference type="EMBL" id="JAAXOP010000004">
    <property type="protein sequence ID" value="NKY50350.1"/>
    <property type="molecule type" value="Genomic_DNA"/>
</dbReference>
<feature type="transmembrane region" description="Helical" evidence="1">
    <location>
        <begin position="167"/>
        <end position="188"/>
    </location>
</feature>
<gene>
    <name evidence="2" type="ORF">HGA08_09025</name>
</gene>
<sequence length="234" mass="25909">MSVDARLDPTPRSALPPAPRRPWWLLALATGTLALLVYMLWAYVPPDIATSRADMHGDQVRYGLLVAHIGFGAIATVTGLLQLWPRLRAHRPRLHRWTGRAYFFLGVFPAAVLAIPVTLWAEQGVSNQAALLVTTGIWLATGIAGLRAARERRFADHRAWMIRNFAVTLSLSTSRLWGGPLALIVFSLEDSRVYEGDLTAMIHDMASAGAWLSLTANLLVAEACIRRRTRRRAP</sequence>
<evidence type="ECO:0000313" key="3">
    <source>
        <dbReference type="Proteomes" id="UP000565711"/>
    </source>
</evidence>
<accession>A0A846XX13</accession>
<feature type="transmembrane region" description="Helical" evidence="1">
    <location>
        <begin position="127"/>
        <end position="146"/>
    </location>
</feature>
<dbReference type="InterPro" id="IPR018750">
    <property type="entry name" value="DUF2306_membrane"/>
</dbReference>
<organism evidence="2 3">
    <name type="scientific">Nocardia vermiculata</name>
    <dbReference type="NCBI Taxonomy" id="257274"/>
    <lineage>
        <taxon>Bacteria</taxon>
        <taxon>Bacillati</taxon>
        <taxon>Actinomycetota</taxon>
        <taxon>Actinomycetes</taxon>
        <taxon>Mycobacteriales</taxon>
        <taxon>Nocardiaceae</taxon>
        <taxon>Nocardia</taxon>
    </lineage>
</organism>
<name>A0A846XX13_9NOCA</name>
<dbReference type="AlphaFoldDB" id="A0A846XX13"/>
<dbReference type="RefSeq" id="WP_067879045.1">
    <property type="nucleotide sequence ID" value="NZ_JAAXOP010000004.1"/>
</dbReference>
<comment type="caution">
    <text evidence="2">The sequence shown here is derived from an EMBL/GenBank/DDBJ whole genome shotgun (WGS) entry which is preliminary data.</text>
</comment>
<evidence type="ECO:0000313" key="2">
    <source>
        <dbReference type="EMBL" id="NKY50350.1"/>
    </source>
</evidence>
<feature type="transmembrane region" description="Helical" evidence="1">
    <location>
        <begin position="23"/>
        <end position="42"/>
    </location>
</feature>
<feature type="transmembrane region" description="Helical" evidence="1">
    <location>
        <begin position="102"/>
        <end position="121"/>
    </location>
</feature>
<feature type="transmembrane region" description="Helical" evidence="1">
    <location>
        <begin position="62"/>
        <end position="81"/>
    </location>
</feature>
<keyword evidence="1" id="KW-0472">Membrane</keyword>
<dbReference type="Proteomes" id="UP000565711">
    <property type="component" value="Unassembled WGS sequence"/>
</dbReference>
<reference evidence="2 3" key="1">
    <citation type="submission" date="2020-04" db="EMBL/GenBank/DDBJ databases">
        <title>MicrobeNet Type strains.</title>
        <authorList>
            <person name="Nicholson A.C."/>
        </authorList>
    </citation>
    <scope>NUCLEOTIDE SEQUENCE [LARGE SCALE GENOMIC DNA]</scope>
    <source>
        <strain evidence="2 3">JCM 12354</strain>
    </source>
</reference>
<dbReference type="Pfam" id="PF10067">
    <property type="entry name" value="DUF2306"/>
    <property type="match status" value="1"/>
</dbReference>
<keyword evidence="1" id="KW-0812">Transmembrane</keyword>
<evidence type="ECO:0000256" key="1">
    <source>
        <dbReference type="SAM" id="Phobius"/>
    </source>
</evidence>
<protein>
    <submittedName>
        <fullName evidence="2">DUF2306 domain-containing protein</fullName>
    </submittedName>
</protein>
<feature type="transmembrane region" description="Helical" evidence="1">
    <location>
        <begin position="208"/>
        <end position="225"/>
    </location>
</feature>
<keyword evidence="3" id="KW-1185">Reference proteome</keyword>
<keyword evidence="1" id="KW-1133">Transmembrane helix</keyword>